<evidence type="ECO:0000256" key="2">
    <source>
        <dbReference type="ARBA" id="ARBA00022737"/>
    </source>
</evidence>
<dbReference type="PROSITE" id="PS50923">
    <property type="entry name" value="SUSHI"/>
    <property type="match status" value="2"/>
</dbReference>
<dbReference type="PANTHER" id="PTHR19325">
    <property type="entry name" value="COMPLEMENT COMPONENT-RELATED SUSHI DOMAIN-CONTAINING"/>
    <property type="match status" value="1"/>
</dbReference>
<evidence type="ECO:0000256" key="5">
    <source>
        <dbReference type="PROSITE-ProRule" id="PRU00302"/>
    </source>
</evidence>
<dbReference type="Gene3D" id="2.10.70.10">
    <property type="entry name" value="Complement Module, domain 1"/>
    <property type="match status" value="2"/>
</dbReference>
<feature type="domain" description="Sushi" evidence="6">
    <location>
        <begin position="9"/>
        <end position="72"/>
    </location>
</feature>
<protein>
    <recommendedName>
        <fullName evidence="6">Sushi domain-containing protein</fullName>
    </recommendedName>
</protein>
<keyword evidence="8" id="KW-1185">Reference proteome</keyword>
<dbReference type="SMART" id="SM00032">
    <property type="entry name" value="CCP"/>
    <property type="match status" value="2"/>
</dbReference>
<keyword evidence="3 5" id="KW-1015">Disulfide bond</keyword>
<comment type="caution">
    <text evidence="5">Lacks conserved residue(s) required for the propagation of feature annotation.</text>
</comment>
<evidence type="ECO:0000256" key="4">
    <source>
        <dbReference type="ARBA" id="ARBA00023180"/>
    </source>
</evidence>
<evidence type="ECO:0000259" key="6">
    <source>
        <dbReference type="PROSITE" id="PS50923"/>
    </source>
</evidence>
<name>A0A913Z6R4_PATMI</name>
<accession>A0A913Z6R4</accession>
<proteinExistence type="predicted"/>
<organism evidence="7 8">
    <name type="scientific">Patiria miniata</name>
    <name type="common">Bat star</name>
    <name type="synonym">Asterina miniata</name>
    <dbReference type="NCBI Taxonomy" id="46514"/>
    <lineage>
        <taxon>Eukaryota</taxon>
        <taxon>Metazoa</taxon>
        <taxon>Echinodermata</taxon>
        <taxon>Eleutherozoa</taxon>
        <taxon>Asterozoa</taxon>
        <taxon>Asteroidea</taxon>
        <taxon>Valvatacea</taxon>
        <taxon>Valvatida</taxon>
        <taxon>Asterinidae</taxon>
        <taxon>Patiria</taxon>
    </lineage>
</organism>
<evidence type="ECO:0000256" key="1">
    <source>
        <dbReference type="ARBA" id="ARBA00022659"/>
    </source>
</evidence>
<keyword evidence="1 5" id="KW-0768">Sushi</keyword>
<dbReference type="EnsemblMetazoa" id="XM_038190768.1">
    <property type="protein sequence ID" value="XP_038046696.1"/>
    <property type="gene ID" value="LOC119720901"/>
</dbReference>
<dbReference type="InterPro" id="IPR000436">
    <property type="entry name" value="Sushi_SCR_CCP_dom"/>
</dbReference>
<dbReference type="Pfam" id="PF00084">
    <property type="entry name" value="Sushi"/>
    <property type="match status" value="2"/>
</dbReference>
<evidence type="ECO:0000313" key="8">
    <source>
        <dbReference type="Proteomes" id="UP000887568"/>
    </source>
</evidence>
<feature type="disulfide bond" evidence="5">
    <location>
        <begin position="11"/>
        <end position="54"/>
    </location>
</feature>
<dbReference type="PANTHER" id="PTHR19325:SF574">
    <property type="entry name" value="SUSHI, VON WILLEBRAND FACTOR TYPE A, EGF AND PENTRAXIN DOMAIN-CONTAINING PROTEIN 1"/>
    <property type="match status" value="1"/>
</dbReference>
<dbReference type="Proteomes" id="UP000887568">
    <property type="component" value="Unplaced"/>
</dbReference>
<feature type="domain" description="Sushi" evidence="6">
    <location>
        <begin position="74"/>
        <end position="143"/>
    </location>
</feature>
<dbReference type="InterPro" id="IPR050350">
    <property type="entry name" value="Compl-Cell_Adhes-Reg"/>
</dbReference>
<evidence type="ECO:0000256" key="3">
    <source>
        <dbReference type="ARBA" id="ARBA00023157"/>
    </source>
</evidence>
<dbReference type="InterPro" id="IPR035976">
    <property type="entry name" value="Sushi/SCR/CCP_sf"/>
</dbReference>
<sequence length="164" mass="18320">MYKLAQLAIGCSVPERPWNGKEVRFDRRKRQLRGRAFFKCKSGFQPVGPRTKTCSKTQRGLEWTGGIIECRAENSCQSPGVLHGANWTLVESDRRSRHDDASFSPNTKIDVACWPGFVSIVGLSQITCGMSGEWSSPMPTCREVICTSLLESEAEISHLQKLNN</sequence>
<dbReference type="CDD" id="cd00033">
    <property type="entry name" value="CCP"/>
    <property type="match status" value="2"/>
</dbReference>
<dbReference type="GeneID" id="119720901"/>
<dbReference type="AlphaFoldDB" id="A0A913Z6R4"/>
<dbReference type="RefSeq" id="XP_038046696.1">
    <property type="nucleotide sequence ID" value="XM_038190768.1"/>
</dbReference>
<dbReference type="SUPFAM" id="SSF57535">
    <property type="entry name" value="Complement control module/SCR domain"/>
    <property type="match status" value="2"/>
</dbReference>
<evidence type="ECO:0000313" key="7">
    <source>
        <dbReference type="EnsemblMetazoa" id="XP_038046696.1"/>
    </source>
</evidence>
<reference evidence="7" key="1">
    <citation type="submission" date="2022-11" db="UniProtKB">
        <authorList>
            <consortium name="EnsemblMetazoa"/>
        </authorList>
    </citation>
    <scope>IDENTIFICATION</scope>
</reference>
<keyword evidence="2" id="KW-0677">Repeat</keyword>
<dbReference type="OrthoDB" id="6127264at2759"/>
<keyword evidence="4" id="KW-0325">Glycoprotein</keyword>